<keyword evidence="2" id="KW-1133">Transmembrane helix</keyword>
<organism evidence="3 4">
    <name type="scientific">Candidatus Ozemobacter sibiricus</name>
    <dbReference type="NCBI Taxonomy" id="2268124"/>
    <lineage>
        <taxon>Bacteria</taxon>
        <taxon>Candidatus Ozemobacteria</taxon>
        <taxon>Candidatus Ozemobacterales</taxon>
        <taxon>Candidatus Ozemobacteraceae</taxon>
        <taxon>Candidatus Ozemobacter</taxon>
    </lineage>
</organism>
<evidence type="ECO:0000256" key="2">
    <source>
        <dbReference type="SAM" id="Phobius"/>
    </source>
</evidence>
<accession>A0A367ZF03</accession>
<dbReference type="AlphaFoldDB" id="A0A367ZF03"/>
<evidence type="ECO:0000313" key="3">
    <source>
        <dbReference type="EMBL" id="RCK75962.1"/>
    </source>
</evidence>
<evidence type="ECO:0000313" key="4">
    <source>
        <dbReference type="Proteomes" id="UP000252355"/>
    </source>
</evidence>
<feature type="region of interest" description="Disordered" evidence="1">
    <location>
        <begin position="1"/>
        <end position="52"/>
    </location>
</feature>
<proteinExistence type="predicted"/>
<keyword evidence="2" id="KW-0812">Transmembrane</keyword>
<keyword evidence="2" id="KW-0472">Membrane</keyword>
<evidence type="ECO:0000256" key="1">
    <source>
        <dbReference type="SAM" id="MobiDB-lite"/>
    </source>
</evidence>
<dbReference type="EMBL" id="QOQW01000037">
    <property type="protein sequence ID" value="RCK75962.1"/>
    <property type="molecule type" value="Genomic_DNA"/>
</dbReference>
<feature type="compositionally biased region" description="Basic and acidic residues" evidence="1">
    <location>
        <begin position="1"/>
        <end position="13"/>
    </location>
</feature>
<dbReference type="Proteomes" id="UP000252355">
    <property type="component" value="Unassembled WGS sequence"/>
</dbReference>
<comment type="caution">
    <text evidence="3">The sequence shown here is derived from an EMBL/GenBank/DDBJ whole genome shotgun (WGS) entry which is preliminary data.</text>
</comment>
<sequence>MAEEELPRPHQPVEEETPPIPAPPPRPPAGRTATTRAPTPPPRVVAARPTRPQAPLTVGKRPCFDCNYILSPYQHFCPHCGAFQAPDQLPLLGLDARAVSTFLLAEGQKSSIASTVAAAGWVLLAMALVMGFLMVPGVTAMTRLLLSPFLGALLWWVGRRIALYYLFYKWIPYIQANRYRTTFLAIEVQLKKRLGEIERKLKELEDLRERTQGFQTGSSQTAVTVTLDAAESALREKQQQYEIQIWNLQFSQWFNRISGIGVRGNQDGMKNDVERVEELVYIGHHYLNQIKKAKHLSQEARDALSAKVQEGLELLKKVQEIVVSQEAEKLVQQVKPLDGGLPEDLSVEGRLAALNVHAAQVSLESLSDVVERLEREYFRIGVERKIANDTRALLRE</sequence>
<feature type="transmembrane region" description="Helical" evidence="2">
    <location>
        <begin position="112"/>
        <end position="133"/>
    </location>
</feature>
<reference evidence="3 4" key="1">
    <citation type="submission" date="2018-05" db="EMBL/GenBank/DDBJ databases">
        <title>A metagenomic window into the 2 km-deep terrestrial subsurface aquifer revealed taxonomically and functionally diverse microbial community comprising novel uncultured bacterial lineages.</title>
        <authorList>
            <person name="Kadnikov V.V."/>
            <person name="Mardanov A.V."/>
            <person name="Beletsky A.V."/>
            <person name="Banks D."/>
            <person name="Pimenov N.V."/>
            <person name="Frank Y.A."/>
            <person name="Karnachuk O.V."/>
            <person name="Ravin N.V."/>
        </authorList>
    </citation>
    <scope>NUCLEOTIDE SEQUENCE [LARGE SCALE GENOMIC DNA]</scope>
    <source>
        <strain evidence="3">BY5</strain>
    </source>
</reference>
<gene>
    <name evidence="3" type="ORF">OZSIB_3692</name>
</gene>
<feature type="compositionally biased region" description="Pro residues" evidence="1">
    <location>
        <begin position="18"/>
        <end position="28"/>
    </location>
</feature>
<name>A0A367ZF03_9BACT</name>
<protein>
    <submittedName>
        <fullName evidence="3">Uncharacterized protein</fullName>
    </submittedName>
</protein>